<organism evidence="6">
    <name type="scientific">Papilio xuthus</name>
    <name type="common">Asian swallowtail butterfly</name>
    <dbReference type="NCBI Taxonomy" id="66420"/>
    <lineage>
        <taxon>Eukaryota</taxon>
        <taxon>Metazoa</taxon>
        <taxon>Ecdysozoa</taxon>
        <taxon>Arthropoda</taxon>
        <taxon>Hexapoda</taxon>
        <taxon>Insecta</taxon>
        <taxon>Pterygota</taxon>
        <taxon>Neoptera</taxon>
        <taxon>Endopterygota</taxon>
        <taxon>Lepidoptera</taxon>
        <taxon>Glossata</taxon>
        <taxon>Ditrysia</taxon>
        <taxon>Papilionoidea</taxon>
        <taxon>Papilionidae</taxon>
        <taxon>Papilioninae</taxon>
        <taxon>Papilio</taxon>
    </lineage>
</organism>
<dbReference type="Proteomes" id="UP000694872">
    <property type="component" value="Unplaced"/>
</dbReference>
<dbReference type="RefSeq" id="XP_013162286.1">
    <property type="nucleotide sequence ID" value="XM_013306832.1"/>
</dbReference>
<evidence type="ECO:0000259" key="5">
    <source>
        <dbReference type="SMART" id="SM00045"/>
    </source>
</evidence>
<dbReference type="SMART" id="SM00045">
    <property type="entry name" value="DAGKa"/>
    <property type="match status" value="1"/>
</dbReference>
<keyword evidence="2" id="KW-0547">Nucleotide-binding</keyword>
<dbReference type="AlphaFoldDB" id="A0AAJ6YZY1"/>
<dbReference type="GeneID" id="106113805"/>
<gene>
    <name evidence="6" type="primary">LOC106113805</name>
</gene>
<proteinExistence type="predicted"/>
<dbReference type="Gene3D" id="2.60.200.40">
    <property type="match status" value="1"/>
</dbReference>
<evidence type="ECO:0000256" key="2">
    <source>
        <dbReference type="ARBA" id="ARBA00022741"/>
    </source>
</evidence>
<dbReference type="PANTHER" id="PTHR11255:SF109">
    <property type="entry name" value="DIACYLGLYCEROL KINASE ETA"/>
    <property type="match status" value="1"/>
</dbReference>
<protein>
    <submittedName>
        <fullName evidence="6">Diacylglycerol kinase delta-like</fullName>
    </submittedName>
</protein>
<keyword evidence="1" id="KW-0808">Transferase</keyword>
<dbReference type="InterPro" id="IPR016064">
    <property type="entry name" value="NAD/diacylglycerol_kinase_sf"/>
</dbReference>
<dbReference type="GO" id="GO:0004143">
    <property type="term" value="F:ATP-dependent diacylglycerol kinase activity"/>
    <property type="evidence" value="ECO:0007669"/>
    <property type="project" value="InterPro"/>
</dbReference>
<dbReference type="GO" id="GO:0005886">
    <property type="term" value="C:plasma membrane"/>
    <property type="evidence" value="ECO:0007669"/>
    <property type="project" value="TreeGrafter"/>
</dbReference>
<evidence type="ECO:0000256" key="4">
    <source>
        <dbReference type="ARBA" id="ARBA00022840"/>
    </source>
</evidence>
<dbReference type="Pfam" id="PF00609">
    <property type="entry name" value="DAGK_acc"/>
    <property type="match status" value="1"/>
</dbReference>
<dbReference type="InterPro" id="IPR037607">
    <property type="entry name" value="DGK"/>
</dbReference>
<dbReference type="GO" id="GO:0005524">
    <property type="term" value="F:ATP binding"/>
    <property type="evidence" value="ECO:0007669"/>
    <property type="project" value="UniProtKB-KW"/>
</dbReference>
<dbReference type="GO" id="GO:0007200">
    <property type="term" value="P:phospholipase C-activating G protein-coupled receptor signaling pathway"/>
    <property type="evidence" value="ECO:0007669"/>
    <property type="project" value="InterPro"/>
</dbReference>
<evidence type="ECO:0000256" key="1">
    <source>
        <dbReference type="ARBA" id="ARBA00022679"/>
    </source>
</evidence>
<dbReference type="KEGG" id="pxu:106113805"/>
<name>A0AAJ6YZY1_PAPXU</name>
<keyword evidence="4" id="KW-0067">ATP-binding</keyword>
<feature type="non-terminal residue" evidence="6">
    <location>
        <position position="1"/>
    </location>
</feature>
<accession>A0AAJ6YZY1</accession>
<keyword evidence="3" id="KW-0418">Kinase</keyword>
<evidence type="ECO:0000313" key="6">
    <source>
        <dbReference type="RefSeq" id="XP_013162286.1"/>
    </source>
</evidence>
<feature type="domain" description="Diacylglycerol kinase accessory" evidence="5">
    <location>
        <begin position="1"/>
        <end position="69"/>
    </location>
</feature>
<evidence type="ECO:0000256" key="3">
    <source>
        <dbReference type="ARBA" id="ARBA00022777"/>
    </source>
</evidence>
<dbReference type="PANTHER" id="PTHR11255">
    <property type="entry name" value="DIACYLGLYCEROL KINASE"/>
    <property type="match status" value="1"/>
</dbReference>
<reference evidence="6" key="1">
    <citation type="submission" date="2025-08" db="UniProtKB">
        <authorList>
            <consortium name="RefSeq"/>
        </authorList>
    </citation>
    <scope>IDENTIFICATION</scope>
</reference>
<feature type="non-terminal residue" evidence="6">
    <location>
        <position position="150"/>
    </location>
</feature>
<dbReference type="SUPFAM" id="SSF111331">
    <property type="entry name" value="NAD kinase/diacylglycerol kinase-like"/>
    <property type="match status" value="1"/>
</dbReference>
<sequence>FWGGTRADDIFLAPSFDDRILEVVAVFGSAQMAASRLINLQKHRIAQCRAVQINILGEECVPVQVDGEAWLQPPGCVRIIHKNRAQMLCRSRALETSLRAWDEKQQQKAQASNSLSSSEAAQLLALLDDVNTLVKHVKLACISEAGAGGS</sequence>
<dbReference type="InterPro" id="IPR000756">
    <property type="entry name" value="Diacylglycerol_kin_accessory"/>
</dbReference>